<dbReference type="AlphaFoldDB" id="A0AAN9YW86"/>
<sequence length="81" mass="9072">MSAKKSPPFTETEKTILVGEVSKLKNLVESKKCDATTKVAKTSAWQKIADNFNAHDGVCYRNVEQLKSYILLECIIHLTTD</sequence>
<dbReference type="Proteomes" id="UP001378592">
    <property type="component" value="Unassembled WGS sequence"/>
</dbReference>
<evidence type="ECO:0000313" key="8">
    <source>
        <dbReference type="Proteomes" id="UP001378592"/>
    </source>
</evidence>
<dbReference type="InterPro" id="IPR028002">
    <property type="entry name" value="Myb_DNA-bind_5"/>
</dbReference>
<evidence type="ECO:0000256" key="1">
    <source>
        <dbReference type="ARBA" id="ARBA00011764"/>
    </source>
</evidence>
<evidence type="ECO:0000256" key="4">
    <source>
        <dbReference type="ARBA" id="ARBA00023163"/>
    </source>
</evidence>
<evidence type="ECO:0000256" key="2">
    <source>
        <dbReference type="ARBA" id="ARBA00016807"/>
    </source>
</evidence>
<comment type="function">
    <text evidence="5">Involved in transvection phenomena (= synapsis-dependent gene expression), where the synaptic pairing of chromosomes carrying genes with which zeste interacts influences the expression of these genes. Zeste binds to DNA and stimulates transcription from a nearby promoter.</text>
</comment>
<keyword evidence="8" id="KW-1185">Reference proteome</keyword>
<evidence type="ECO:0000256" key="5">
    <source>
        <dbReference type="ARBA" id="ARBA00025466"/>
    </source>
</evidence>
<reference evidence="7 8" key="1">
    <citation type="submission" date="2024-03" db="EMBL/GenBank/DDBJ databases">
        <title>The genome assembly and annotation of the cricket Gryllus longicercus Weissman &amp; Gray.</title>
        <authorList>
            <person name="Szrajer S."/>
            <person name="Gray D."/>
            <person name="Ylla G."/>
        </authorList>
    </citation>
    <scope>NUCLEOTIDE SEQUENCE [LARGE SCALE GENOMIC DNA]</scope>
    <source>
        <strain evidence="7">DAG 2021-001</strain>
        <tissue evidence="7">Whole body minus gut</tissue>
    </source>
</reference>
<gene>
    <name evidence="7" type="ORF">R5R35_002615</name>
</gene>
<accession>A0AAN9YW86</accession>
<comment type="caution">
    <text evidence="7">The sequence shown here is derived from an EMBL/GenBank/DDBJ whole genome shotgun (WGS) entry which is preliminary data.</text>
</comment>
<organism evidence="7 8">
    <name type="scientific">Gryllus longicercus</name>
    <dbReference type="NCBI Taxonomy" id="2509291"/>
    <lineage>
        <taxon>Eukaryota</taxon>
        <taxon>Metazoa</taxon>
        <taxon>Ecdysozoa</taxon>
        <taxon>Arthropoda</taxon>
        <taxon>Hexapoda</taxon>
        <taxon>Insecta</taxon>
        <taxon>Pterygota</taxon>
        <taxon>Neoptera</taxon>
        <taxon>Polyneoptera</taxon>
        <taxon>Orthoptera</taxon>
        <taxon>Ensifera</taxon>
        <taxon>Gryllidea</taxon>
        <taxon>Grylloidea</taxon>
        <taxon>Gryllidae</taxon>
        <taxon>Gryllinae</taxon>
        <taxon>Gryllus</taxon>
    </lineage>
</organism>
<dbReference type="Pfam" id="PF13873">
    <property type="entry name" value="Myb_DNA-bind_5"/>
    <property type="match status" value="1"/>
</dbReference>
<proteinExistence type="predicted"/>
<feature type="domain" description="Myb/SANT-like DNA-binding" evidence="6">
    <location>
        <begin position="6"/>
        <end position="68"/>
    </location>
</feature>
<evidence type="ECO:0000313" key="7">
    <source>
        <dbReference type="EMBL" id="KAK7791782.1"/>
    </source>
</evidence>
<keyword evidence="4" id="KW-0804">Transcription</keyword>
<comment type="subunit">
    <text evidence="1">Self-associates forming complexes of several hundred monomers.</text>
</comment>
<keyword evidence="3" id="KW-0805">Transcription regulation</keyword>
<protein>
    <recommendedName>
        <fullName evidence="2">Regulatory protein zeste</fullName>
    </recommendedName>
</protein>
<evidence type="ECO:0000256" key="3">
    <source>
        <dbReference type="ARBA" id="ARBA00023015"/>
    </source>
</evidence>
<name>A0AAN9YW86_9ORTH</name>
<dbReference type="EMBL" id="JAZDUA010000498">
    <property type="protein sequence ID" value="KAK7791782.1"/>
    <property type="molecule type" value="Genomic_DNA"/>
</dbReference>
<evidence type="ECO:0000259" key="6">
    <source>
        <dbReference type="Pfam" id="PF13873"/>
    </source>
</evidence>